<evidence type="ECO:0000259" key="3">
    <source>
        <dbReference type="PROSITE" id="PS51762"/>
    </source>
</evidence>
<name>A0A271K918_9HYPH</name>
<dbReference type="SUPFAM" id="SSF49899">
    <property type="entry name" value="Concanavalin A-like lectins/glucanases"/>
    <property type="match status" value="1"/>
</dbReference>
<proteinExistence type="inferred from homology"/>
<comment type="caution">
    <text evidence="4">The sequence shown here is derived from an EMBL/GenBank/DDBJ whole genome shotgun (WGS) entry which is preliminary data.</text>
</comment>
<dbReference type="EMBL" id="NPKH01000039">
    <property type="protein sequence ID" value="PAP91535.1"/>
    <property type="molecule type" value="Genomic_DNA"/>
</dbReference>
<evidence type="ECO:0000256" key="2">
    <source>
        <dbReference type="SAM" id="MobiDB-lite"/>
    </source>
</evidence>
<dbReference type="Pfam" id="PF00722">
    <property type="entry name" value="Glyco_hydro_16"/>
    <property type="match status" value="1"/>
</dbReference>
<gene>
    <name evidence="4" type="ORF">CIT31_30185</name>
</gene>
<dbReference type="GO" id="GO:0005509">
    <property type="term" value="F:calcium ion binding"/>
    <property type="evidence" value="ECO:0007669"/>
    <property type="project" value="InterPro"/>
</dbReference>
<feature type="domain" description="GH16" evidence="3">
    <location>
        <begin position="49"/>
        <end position="291"/>
    </location>
</feature>
<dbReference type="InterPro" id="IPR013320">
    <property type="entry name" value="ConA-like_dom_sf"/>
</dbReference>
<dbReference type="Proteomes" id="UP000215931">
    <property type="component" value="Unassembled WGS sequence"/>
</dbReference>
<dbReference type="InterPro" id="IPR050546">
    <property type="entry name" value="Glycosyl_Hydrlase_16"/>
</dbReference>
<dbReference type="Gene3D" id="2.60.120.200">
    <property type="match status" value="1"/>
</dbReference>
<organism evidence="4 5">
    <name type="scientific">Mesorhizobium wenxiniae</name>
    <dbReference type="NCBI Taxonomy" id="2014805"/>
    <lineage>
        <taxon>Bacteria</taxon>
        <taxon>Pseudomonadati</taxon>
        <taxon>Pseudomonadota</taxon>
        <taxon>Alphaproteobacteria</taxon>
        <taxon>Hyphomicrobiales</taxon>
        <taxon>Phyllobacteriaceae</taxon>
        <taxon>Mesorhizobium</taxon>
    </lineage>
</organism>
<dbReference type="Pfam" id="PF00353">
    <property type="entry name" value="HemolysinCabind"/>
    <property type="match status" value="2"/>
</dbReference>
<reference evidence="4 5" key="1">
    <citation type="submission" date="2017-08" db="EMBL/GenBank/DDBJ databases">
        <title>Mesorhizobium wenxinae sp. nov., a novel rhizobial species isolated from root nodules of chickpea (Cicer arietinum L.).</title>
        <authorList>
            <person name="Zhang J."/>
        </authorList>
    </citation>
    <scope>NUCLEOTIDE SEQUENCE [LARGE SCALE GENOMIC DNA]</scope>
    <source>
        <strain evidence="5">WYCCWR 10019</strain>
    </source>
</reference>
<dbReference type="Gene3D" id="2.150.10.10">
    <property type="entry name" value="Serralysin-like metalloprotease, C-terminal"/>
    <property type="match status" value="1"/>
</dbReference>
<evidence type="ECO:0000313" key="4">
    <source>
        <dbReference type="EMBL" id="PAP91535.1"/>
    </source>
</evidence>
<keyword evidence="5" id="KW-1185">Reference proteome</keyword>
<evidence type="ECO:0000256" key="1">
    <source>
        <dbReference type="ARBA" id="ARBA00006865"/>
    </source>
</evidence>
<protein>
    <recommendedName>
        <fullName evidence="3">GH16 domain-containing protein</fullName>
    </recommendedName>
</protein>
<evidence type="ECO:0000313" key="5">
    <source>
        <dbReference type="Proteomes" id="UP000215931"/>
    </source>
</evidence>
<dbReference type="AlphaFoldDB" id="A0A271K918"/>
<dbReference type="RefSeq" id="WP_095521566.1">
    <property type="nucleotide sequence ID" value="NZ_NPKH01000039.1"/>
</dbReference>
<accession>A0A271K918</accession>
<dbReference type="PROSITE" id="PS51762">
    <property type="entry name" value="GH16_2"/>
    <property type="match status" value="1"/>
</dbReference>
<dbReference type="InterPro" id="IPR000757">
    <property type="entry name" value="Beta-glucanase-like"/>
</dbReference>
<dbReference type="GO" id="GO:0004553">
    <property type="term" value="F:hydrolase activity, hydrolyzing O-glycosyl compounds"/>
    <property type="evidence" value="ECO:0007669"/>
    <property type="project" value="InterPro"/>
</dbReference>
<comment type="similarity">
    <text evidence="1">Belongs to the glycosyl hydrolase 16 family.</text>
</comment>
<dbReference type="OrthoDB" id="3817502at2"/>
<dbReference type="InterPro" id="IPR001343">
    <property type="entry name" value="Hemolysn_Ca-bd"/>
</dbReference>
<dbReference type="GO" id="GO:0005975">
    <property type="term" value="P:carbohydrate metabolic process"/>
    <property type="evidence" value="ECO:0007669"/>
    <property type="project" value="InterPro"/>
</dbReference>
<sequence length="538" mass="55270">MSRALAMRGVEFLFSTPKKDHGMALSAPTGFASSDLVFEDNFSGTALDSDWHTYITSNAANGWPWDSNGSGGSGMGNRFNAEYNMPSQDKVGNGLLNLTAIKQPVNGVAQGSAYTFPVTSGVVSSYGNFEFNGGYLQISMKAPSGDGAWPALWLMPGKGAGSSGDNFEIDIQEGGFTGSGPANQAFSYHLHGPSGVAGGVVDSGVDLTAGFHTYGINWDPGKSITWYLDGKQMAQVTSAQAQIPNQPMELIMSNQVANSNAAGWHTALNSSTPSSMQMQVDEIQLYQKAGSGDTVTGANVTPPTTGAIGTETGSGTGTVLPPGGTSDGTLYGTSGADVLRETGAHTMIGYGGNDDYYVDNAGDKVVESSGQGQDRVWTSVSYALSAGLSIEVLGTTKDAGTTAINLTGNGLAQTIQGNAGANVINGRGGADKLSGFGGNDTFVFNSALGNGNVDRITDFNQDKIHLDDAIFAGLHLGGLPSAAFFAGTAAHDSSDHIIYNSSTGALSYDSDGTGGASQTQFATLSPHLSLTAASFYVT</sequence>
<dbReference type="PANTHER" id="PTHR10963:SF55">
    <property type="entry name" value="GLYCOSIDE HYDROLASE FAMILY 16 PROTEIN"/>
    <property type="match status" value="1"/>
</dbReference>
<dbReference type="SUPFAM" id="SSF51120">
    <property type="entry name" value="beta-Roll"/>
    <property type="match status" value="1"/>
</dbReference>
<feature type="region of interest" description="Disordered" evidence="2">
    <location>
        <begin position="304"/>
        <end position="326"/>
    </location>
</feature>
<dbReference type="InterPro" id="IPR011049">
    <property type="entry name" value="Serralysin-like_metalloprot_C"/>
</dbReference>
<dbReference type="PANTHER" id="PTHR10963">
    <property type="entry name" value="GLYCOSYL HYDROLASE-RELATED"/>
    <property type="match status" value="1"/>
</dbReference>
<dbReference type="CDD" id="cd08023">
    <property type="entry name" value="GH16_laminarinase_like"/>
    <property type="match status" value="1"/>
</dbReference>